<sequence>MEIAKTVKNTRITCSAQYLESYFLKSALDFGNNDLAREMGIHPSTLSRDKNRIAKLASLMVVKLGLPEWAFEVGISDCESKPVVVIEGEHAERLIQALEGKGKIKRKTSVARTTEASEMQLEMSI</sequence>
<name>A0ABY9XM38_9GAMM</name>
<protein>
    <recommendedName>
        <fullName evidence="3">Transcriptional regulator</fullName>
    </recommendedName>
</protein>
<evidence type="ECO:0008006" key="3">
    <source>
        <dbReference type="Google" id="ProtNLM"/>
    </source>
</evidence>
<reference evidence="1 2" key="1">
    <citation type="journal article" date="2023" name="Access Microbiol">
        <title>The genome of a steinernematid-associated Pseudomonas piscis bacterium encodes the biosynthesis of insect toxins.</title>
        <authorList>
            <person name="Awori R.M."/>
            <person name="Hendre P."/>
            <person name="Amugune N.O."/>
        </authorList>
    </citation>
    <scope>NUCLEOTIDE SEQUENCE [LARGE SCALE GENOMIC DNA]</scope>
    <source>
        <strain evidence="1 2">97</strain>
    </source>
</reference>
<organism evidence="1 2">
    <name type="scientific">Xenorhabdus griffiniae</name>
    <dbReference type="NCBI Taxonomy" id="351672"/>
    <lineage>
        <taxon>Bacteria</taxon>
        <taxon>Pseudomonadati</taxon>
        <taxon>Pseudomonadota</taxon>
        <taxon>Gammaproteobacteria</taxon>
        <taxon>Enterobacterales</taxon>
        <taxon>Morganellaceae</taxon>
        <taxon>Xenorhabdus</taxon>
    </lineage>
</organism>
<accession>A0ABY9XM38</accession>
<proteinExistence type="predicted"/>
<keyword evidence="2" id="KW-1185">Reference proteome</keyword>
<dbReference type="RefSeq" id="WP_189761181.1">
    <property type="nucleotide sequence ID" value="NZ_CAWPOC010000066.1"/>
</dbReference>
<evidence type="ECO:0000313" key="2">
    <source>
        <dbReference type="Proteomes" id="UP001300348"/>
    </source>
</evidence>
<gene>
    <name evidence="1" type="ORF">QL112_008470</name>
</gene>
<dbReference type="EMBL" id="CP133647">
    <property type="protein sequence ID" value="WNH03693.1"/>
    <property type="molecule type" value="Genomic_DNA"/>
</dbReference>
<evidence type="ECO:0000313" key="1">
    <source>
        <dbReference type="EMBL" id="WNH03693.1"/>
    </source>
</evidence>
<dbReference type="GeneID" id="88855585"/>
<dbReference type="Proteomes" id="UP001300348">
    <property type="component" value="Chromosome"/>
</dbReference>